<evidence type="ECO:0000256" key="3">
    <source>
        <dbReference type="ARBA" id="ARBA00022692"/>
    </source>
</evidence>
<feature type="transmembrane region" description="Helical" evidence="6">
    <location>
        <begin position="278"/>
        <end position="299"/>
    </location>
</feature>
<evidence type="ECO:0000259" key="7">
    <source>
        <dbReference type="PROSITE" id="PS50850"/>
    </source>
</evidence>
<feature type="transmembrane region" description="Helical" evidence="6">
    <location>
        <begin position="311"/>
        <end position="330"/>
    </location>
</feature>
<evidence type="ECO:0000256" key="2">
    <source>
        <dbReference type="ARBA" id="ARBA00022448"/>
    </source>
</evidence>
<keyword evidence="9" id="KW-1185">Reference proteome</keyword>
<feature type="transmembrane region" description="Helical" evidence="6">
    <location>
        <begin position="249"/>
        <end position="266"/>
    </location>
</feature>
<feature type="domain" description="Major facilitator superfamily (MFS) profile" evidence="7">
    <location>
        <begin position="18"/>
        <end position="395"/>
    </location>
</feature>
<feature type="transmembrane region" description="Helical" evidence="6">
    <location>
        <begin position="142"/>
        <end position="162"/>
    </location>
</feature>
<comment type="subcellular location">
    <subcellularLocation>
        <location evidence="1">Cell membrane</location>
        <topology evidence="1">Multi-pass membrane protein</topology>
    </subcellularLocation>
</comment>
<dbReference type="STRING" id="1123291.SAMN04490355_1004119"/>
<dbReference type="PANTHER" id="PTHR23531:SF2">
    <property type="entry name" value="PERMEASE"/>
    <property type="match status" value="1"/>
</dbReference>
<dbReference type="GO" id="GO:0022857">
    <property type="term" value="F:transmembrane transporter activity"/>
    <property type="evidence" value="ECO:0007669"/>
    <property type="project" value="InterPro"/>
</dbReference>
<dbReference type="SUPFAM" id="SSF103473">
    <property type="entry name" value="MFS general substrate transporter"/>
    <property type="match status" value="1"/>
</dbReference>
<evidence type="ECO:0000256" key="1">
    <source>
        <dbReference type="ARBA" id="ARBA00004651"/>
    </source>
</evidence>
<keyword evidence="2" id="KW-0813">Transport</keyword>
<dbReference type="RefSeq" id="WP_090932906.1">
    <property type="nucleotide sequence ID" value="NZ_FOTS01000004.1"/>
</dbReference>
<keyword evidence="3 6" id="KW-0812">Transmembrane</keyword>
<dbReference type="Proteomes" id="UP000199520">
    <property type="component" value="Unassembled WGS sequence"/>
</dbReference>
<dbReference type="InterPro" id="IPR020846">
    <property type="entry name" value="MFS_dom"/>
</dbReference>
<feature type="transmembrane region" description="Helical" evidence="6">
    <location>
        <begin position="168"/>
        <end position="188"/>
    </location>
</feature>
<feature type="transmembrane region" description="Helical" evidence="6">
    <location>
        <begin position="342"/>
        <end position="364"/>
    </location>
</feature>
<dbReference type="GO" id="GO:0005886">
    <property type="term" value="C:plasma membrane"/>
    <property type="evidence" value="ECO:0007669"/>
    <property type="project" value="UniProtKB-SubCell"/>
</dbReference>
<evidence type="ECO:0000256" key="6">
    <source>
        <dbReference type="SAM" id="Phobius"/>
    </source>
</evidence>
<dbReference type="InterPro" id="IPR011701">
    <property type="entry name" value="MFS"/>
</dbReference>
<dbReference type="EMBL" id="FOTS01000004">
    <property type="protein sequence ID" value="SFL43535.1"/>
    <property type="molecule type" value="Genomic_DNA"/>
</dbReference>
<dbReference type="InterPro" id="IPR036259">
    <property type="entry name" value="MFS_trans_sf"/>
</dbReference>
<reference evidence="9" key="1">
    <citation type="submission" date="2016-10" db="EMBL/GenBank/DDBJ databases">
        <authorList>
            <person name="Varghese N."/>
            <person name="Submissions S."/>
        </authorList>
    </citation>
    <scope>NUCLEOTIDE SEQUENCE [LARGE SCALE GENOMIC DNA]</scope>
    <source>
        <strain evidence="9">DSM 13327</strain>
    </source>
</reference>
<evidence type="ECO:0000313" key="8">
    <source>
        <dbReference type="EMBL" id="SFL43535.1"/>
    </source>
</evidence>
<protein>
    <submittedName>
        <fullName evidence="8">Predicted arabinose efflux permease, MFS family</fullName>
    </submittedName>
</protein>
<feature type="transmembrane region" description="Helical" evidence="6">
    <location>
        <begin position="20"/>
        <end position="40"/>
    </location>
</feature>
<name>A0A1I4HMX6_9FIRM</name>
<keyword evidence="5 6" id="KW-0472">Membrane</keyword>
<dbReference type="OrthoDB" id="9814001at2"/>
<feature type="transmembrane region" description="Helical" evidence="6">
    <location>
        <begin position="117"/>
        <end position="135"/>
    </location>
</feature>
<dbReference type="Pfam" id="PF07690">
    <property type="entry name" value="MFS_1"/>
    <property type="match status" value="1"/>
</dbReference>
<evidence type="ECO:0000313" key="9">
    <source>
        <dbReference type="Proteomes" id="UP000199520"/>
    </source>
</evidence>
<dbReference type="PROSITE" id="PS50850">
    <property type="entry name" value="MFS"/>
    <property type="match status" value="1"/>
</dbReference>
<feature type="transmembrane region" description="Helical" evidence="6">
    <location>
        <begin position="220"/>
        <end position="243"/>
    </location>
</feature>
<sequence length="408" mass="44423">MEIKHIESRSSATLWSRSFLLLLFGNFFIYQGILMLIPTFPLYIKQIGGTDLQASLPFAVVSISALIVRSISGSAADTFGRRPLLIAGMSILIVFNCSYFVASGIGIILVLRFCQGIGWGMTSTVLATIMSDIVSPKQRGEGTGYFALSIILGTSFATVLGIEAMKRYSFDVILLISTILVGGGMLLTQGISMDSAKKEIKPKRVTKGVHWNDLFEKSALLPAFLCFLHSITFGGIMSFIMLFGQETGIQNVGIYFVGHVSMILISRPFAGKLFDRKGHAFVIVPGIVLMIAGLLMLSYSTTTYMLIVSSLFYGLGYGAAHPSLQAWAIARSPAERRGAANGTFLSSLDLGYSVGAVLLGLIATHTNYAVMYRISIVFLAAFAVIYGYHLIRNKQENLKKDEYSEKLA</sequence>
<dbReference type="PANTHER" id="PTHR23531">
    <property type="entry name" value="QUINOLENE RESISTANCE PROTEIN NORA"/>
    <property type="match status" value="1"/>
</dbReference>
<dbReference type="CDD" id="cd17489">
    <property type="entry name" value="MFS_YfcJ_like"/>
    <property type="match status" value="1"/>
</dbReference>
<feature type="transmembrane region" description="Helical" evidence="6">
    <location>
        <begin position="84"/>
        <end position="111"/>
    </location>
</feature>
<gene>
    <name evidence="8" type="ORF">SAMN04490355_1004119</name>
</gene>
<dbReference type="InterPro" id="IPR052714">
    <property type="entry name" value="MFS_Exporter"/>
</dbReference>
<evidence type="ECO:0000256" key="4">
    <source>
        <dbReference type="ARBA" id="ARBA00022989"/>
    </source>
</evidence>
<dbReference type="Gene3D" id="1.20.1250.20">
    <property type="entry name" value="MFS general substrate transporter like domains"/>
    <property type="match status" value="1"/>
</dbReference>
<keyword evidence="4 6" id="KW-1133">Transmembrane helix</keyword>
<accession>A0A1I4HMX6</accession>
<evidence type="ECO:0000256" key="5">
    <source>
        <dbReference type="ARBA" id="ARBA00023136"/>
    </source>
</evidence>
<feature type="transmembrane region" description="Helical" evidence="6">
    <location>
        <begin position="52"/>
        <end position="72"/>
    </location>
</feature>
<organism evidence="8 9">
    <name type="scientific">Pelosinus propionicus DSM 13327</name>
    <dbReference type="NCBI Taxonomy" id="1123291"/>
    <lineage>
        <taxon>Bacteria</taxon>
        <taxon>Bacillati</taxon>
        <taxon>Bacillota</taxon>
        <taxon>Negativicutes</taxon>
        <taxon>Selenomonadales</taxon>
        <taxon>Sporomusaceae</taxon>
        <taxon>Pelosinus</taxon>
    </lineage>
</organism>
<dbReference type="AlphaFoldDB" id="A0A1I4HMX6"/>
<feature type="transmembrane region" description="Helical" evidence="6">
    <location>
        <begin position="370"/>
        <end position="391"/>
    </location>
</feature>
<proteinExistence type="predicted"/>